<protein>
    <submittedName>
        <fullName evidence="3">Uncharacterized protein</fullName>
    </submittedName>
</protein>
<dbReference type="EMBL" id="VFOX01000001">
    <property type="protein sequence ID" value="TQL85217.1"/>
    <property type="molecule type" value="Genomic_DNA"/>
</dbReference>
<keyword evidence="2" id="KW-0812">Transmembrane</keyword>
<evidence type="ECO:0000256" key="1">
    <source>
        <dbReference type="SAM" id="MobiDB-lite"/>
    </source>
</evidence>
<dbReference type="RefSeq" id="WP_141871188.1">
    <property type="nucleotide sequence ID" value="NZ_VFOX01000001.1"/>
</dbReference>
<proteinExistence type="predicted"/>
<evidence type="ECO:0000256" key="2">
    <source>
        <dbReference type="SAM" id="Phobius"/>
    </source>
</evidence>
<dbReference type="AlphaFoldDB" id="A0A543BK59"/>
<keyword evidence="2" id="KW-0472">Membrane</keyword>
<keyword evidence="4" id="KW-1185">Reference proteome</keyword>
<reference evidence="3 4" key="1">
    <citation type="submission" date="2019-06" db="EMBL/GenBank/DDBJ databases">
        <title>Sequencing the genomes of 1000 actinobacteria strains.</title>
        <authorList>
            <person name="Klenk H.-P."/>
        </authorList>
    </citation>
    <scope>NUCLEOTIDE SEQUENCE [LARGE SCALE GENOMIC DNA]</scope>
    <source>
        <strain evidence="3 4">DSM 20169</strain>
    </source>
</reference>
<sequence length="98" mass="11607">MSGADGFDDAFRFSNNGARSAKDGSGLKRSTYVPPQRPATVESRKERRRRRRQRRQLQRVYRAHRPERRWTARLKRIALVLILVLGPLFFAYVLFIYK</sequence>
<feature type="region of interest" description="Disordered" evidence="1">
    <location>
        <begin position="1"/>
        <end position="59"/>
    </location>
</feature>
<organism evidence="3 4">
    <name type="scientific">Microbacterium saperdae</name>
    <dbReference type="NCBI Taxonomy" id="69368"/>
    <lineage>
        <taxon>Bacteria</taxon>
        <taxon>Bacillati</taxon>
        <taxon>Actinomycetota</taxon>
        <taxon>Actinomycetes</taxon>
        <taxon>Micrococcales</taxon>
        <taxon>Microbacteriaceae</taxon>
        <taxon>Microbacterium</taxon>
    </lineage>
</organism>
<evidence type="ECO:0000313" key="4">
    <source>
        <dbReference type="Proteomes" id="UP000317209"/>
    </source>
</evidence>
<gene>
    <name evidence="3" type="ORF">FB560_0822</name>
</gene>
<dbReference type="Proteomes" id="UP000317209">
    <property type="component" value="Unassembled WGS sequence"/>
</dbReference>
<accession>A0A543BK59</accession>
<feature type="transmembrane region" description="Helical" evidence="2">
    <location>
        <begin position="77"/>
        <end position="97"/>
    </location>
</feature>
<name>A0A543BK59_9MICO</name>
<evidence type="ECO:0000313" key="3">
    <source>
        <dbReference type="EMBL" id="TQL85217.1"/>
    </source>
</evidence>
<comment type="caution">
    <text evidence="3">The sequence shown here is derived from an EMBL/GenBank/DDBJ whole genome shotgun (WGS) entry which is preliminary data.</text>
</comment>
<keyword evidence="2" id="KW-1133">Transmembrane helix</keyword>
<feature type="compositionally biased region" description="Basic residues" evidence="1">
    <location>
        <begin position="46"/>
        <end position="59"/>
    </location>
</feature>